<evidence type="ECO:0000313" key="21">
    <source>
        <dbReference type="EMBL" id="SQD77335.1"/>
    </source>
</evidence>
<evidence type="ECO:0000259" key="19">
    <source>
        <dbReference type="Pfam" id="PF13614"/>
    </source>
</evidence>
<proteinExistence type="inferred from homology"/>
<evidence type="ECO:0000313" key="22">
    <source>
        <dbReference type="Proteomes" id="UP000250163"/>
    </source>
</evidence>
<evidence type="ECO:0000256" key="12">
    <source>
        <dbReference type="ARBA" id="ARBA00022989"/>
    </source>
</evidence>
<dbReference type="KEGG" id="mya:MORIYA_0857"/>
<evidence type="ECO:0000256" key="1">
    <source>
        <dbReference type="ARBA" id="ARBA00004429"/>
    </source>
</evidence>
<comment type="similarity">
    <text evidence="2">Belongs to the CpsD/CapB family.</text>
</comment>
<protein>
    <recommendedName>
        <fullName evidence="4">non-specific protein-tyrosine kinase</fullName>
        <ecNumber evidence="4">2.7.10.2</ecNumber>
    </recommendedName>
</protein>
<dbReference type="GO" id="GO:0005524">
    <property type="term" value="F:ATP binding"/>
    <property type="evidence" value="ECO:0007669"/>
    <property type="project" value="UniProtKB-KW"/>
</dbReference>
<evidence type="ECO:0000256" key="9">
    <source>
        <dbReference type="ARBA" id="ARBA00022741"/>
    </source>
</evidence>
<keyword evidence="6" id="KW-0997">Cell inner membrane</keyword>
<evidence type="ECO:0000256" key="11">
    <source>
        <dbReference type="ARBA" id="ARBA00022840"/>
    </source>
</evidence>
<evidence type="ECO:0000256" key="10">
    <source>
        <dbReference type="ARBA" id="ARBA00022777"/>
    </source>
</evidence>
<dbReference type="GO" id="GO:0004715">
    <property type="term" value="F:non-membrane spanning protein tyrosine kinase activity"/>
    <property type="evidence" value="ECO:0007669"/>
    <property type="project" value="UniProtKB-EC"/>
</dbReference>
<dbReference type="InterPro" id="IPR032807">
    <property type="entry name" value="GNVR"/>
</dbReference>
<evidence type="ECO:0000256" key="13">
    <source>
        <dbReference type="ARBA" id="ARBA00023136"/>
    </source>
</evidence>
<accession>A0A330LTA0</accession>
<dbReference type="Pfam" id="PF13807">
    <property type="entry name" value="GNVR"/>
    <property type="match status" value="1"/>
</dbReference>
<keyword evidence="12 17" id="KW-1133">Transmembrane helix</keyword>
<keyword evidence="13 17" id="KW-0472">Membrane</keyword>
<dbReference type="SUPFAM" id="SSF52540">
    <property type="entry name" value="P-loop containing nucleoside triphosphate hydrolases"/>
    <property type="match status" value="1"/>
</dbReference>
<keyword evidence="14" id="KW-0829">Tyrosine-protein kinase</keyword>
<evidence type="ECO:0000256" key="2">
    <source>
        <dbReference type="ARBA" id="ARBA00007316"/>
    </source>
</evidence>
<evidence type="ECO:0000259" key="20">
    <source>
        <dbReference type="Pfam" id="PF13807"/>
    </source>
</evidence>
<comment type="subcellular location">
    <subcellularLocation>
        <location evidence="1">Cell inner membrane</location>
        <topology evidence="1">Multi-pass membrane protein</topology>
    </subcellularLocation>
</comment>
<keyword evidence="16" id="KW-0175">Coiled coil</keyword>
<evidence type="ECO:0000256" key="4">
    <source>
        <dbReference type="ARBA" id="ARBA00011903"/>
    </source>
</evidence>
<gene>
    <name evidence="21" type="ORF">MORIYA_0857</name>
</gene>
<evidence type="ECO:0000256" key="8">
    <source>
        <dbReference type="ARBA" id="ARBA00022692"/>
    </source>
</evidence>
<dbReference type="NCBIfam" id="TIGR01007">
    <property type="entry name" value="eps_fam"/>
    <property type="match status" value="1"/>
</dbReference>
<organism evidence="21 22">
    <name type="scientific">Moritella yayanosii</name>
    <dbReference type="NCBI Taxonomy" id="69539"/>
    <lineage>
        <taxon>Bacteria</taxon>
        <taxon>Pseudomonadati</taxon>
        <taxon>Pseudomonadota</taxon>
        <taxon>Gammaproteobacteria</taxon>
        <taxon>Alteromonadales</taxon>
        <taxon>Moritellaceae</taxon>
        <taxon>Moritella</taxon>
    </lineage>
</organism>
<dbReference type="PANTHER" id="PTHR32309">
    <property type="entry name" value="TYROSINE-PROTEIN KINASE"/>
    <property type="match status" value="1"/>
</dbReference>
<reference evidence="22" key="1">
    <citation type="submission" date="2018-05" db="EMBL/GenBank/DDBJ databases">
        <authorList>
            <person name="Cea G.-C."/>
            <person name="William W."/>
        </authorList>
    </citation>
    <scope>NUCLEOTIDE SEQUENCE [LARGE SCALE GENOMIC DNA]</scope>
    <source>
        <strain evidence="22">DB21MT 5</strain>
    </source>
</reference>
<dbReference type="PANTHER" id="PTHR32309:SF13">
    <property type="entry name" value="FERRIC ENTEROBACTIN TRANSPORT PROTEIN FEPE"/>
    <property type="match status" value="1"/>
</dbReference>
<evidence type="ECO:0000256" key="6">
    <source>
        <dbReference type="ARBA" id="ARBA00022519"/>
    </source>
</evidence>
<dbReference type="EC" id="2.7.10.2" evidence="4"/>
<dbReference type="InterPro" id="IPR027417">
    <property type="entry name" value="P-loop_NTPase"/>
</dbReference>
<dbReference type="EMBL" id="LS483250">
    <property type="protein sequence ID" value="SQD77335.1"/>
    <property type="molecule type" value="Genomic_DNA"/>
</dbReference>
<evidence type="ECO:0000256" key="16">
    <source>
        <dbReference type="SAM" id="Coils"/>
    </source>
</evidence>
<keyword evidence="10" id="KW-0418">Kinase</keyword>
<feature type="domain" description="Tyrosine-protein kinase G-rich" evidence="20">
    <location>
        <begin position="427"/>
        <end position="500"/>
    </location>
</feature>
<feature type="transmembrane region" description="Helical" evidence="17">
    <location>
        <begin position="479"/>
        <end position="498"/>
    </location>
</feature>
<name>A0A330LTA0_9GAMM</name>
<keyword evidence="11" id="KW-0067">ATP-binding</keyword>
<evidence type="ECO:0000256" key="15">
    <source>
        <dbReference type="ARBA" id="ARBA00051245"/>
    </source>
</evidence>
<feature type="coiled-coil region" evidence="16">
    <location>
        <begin position="248"/>
        <end position="310"/>
    </location>
</feature>
<dbReference type="InterPro" id="IPR050445">
    <property type="entry name" value="Bact_polysacc_biosynth/exp"/>
</dbReference>
<keyword evidence="7" id="KW-0808">Transferase</keyword>
<dbReference type="InterPro" id="IPR003856">
    <property type="entry name" value="LPS_length_determ_N"/>
</dbReference>
<dbReference type="OrthoDB" id="9775724at2"/>
<keyword evidence="9" id="KW-0547">Nucleotide-binding</keyword>
<keyword evidence="22" id="KW-1185">Reference proteome</keyword>
<evidence type="ECO:0000256" key="3">
    <source>
        <dbReference type="ARBA" id="ARBA00008883"/>
    </source>
</evidence>
<dbReference type="Pfam" id="PF13614">
    <property type="entry name" value="AAA_31"/>
    <property type="match status" value="1"/>
</dbReference>
<dbReference type="GO" id="GO:0005886">
    <property type="term" value="C:plasma membrane"/>
    <property type="evidence" value="ECO:0007669"/>
    <property type="project" value="UniProtKB-SubCell"/>
</dbReference>
<dbReference type="CDD" id="cd05387">
    <property type="entry name" value="BY-kinase"/>
    <property type="match status" value="1"/>
</dbReference>
<dbReference type="InterPro" id="IPR005702">
    <property type="entry name" value="Wzc-like_C"/>
</dbReference>
<evidence type="ECO:0000256" key="14">
    <source>
        <dbReference type="ARBA" id="ARBA00023137"/>
    </source>
</evidence>
<sequence>MDKLEQSLNKSSVNNDIVLPSPHWHVIQRYKWRIFILAVCVSIFTALYLSTKSPVYRASATLLIEADQVQAVAFDSVQGLNSNRKEYYLTQFEILKSYSIAETVFDRLNLQLQPSFQKSESWKGMLVGHLLEVLPSINFFVIDNKVDSEFTENIGAGYINGVFKLGSDISREELESQKEKRARLRQFSKSLIVTPIRKTQLVKLSFDSEDPALAALIANAVGEAYIAQDLEVKSLINKNAAHWLRKRLEDLRESLDVSESRLQVYRKEQNIIDLQDRGGRGLTGLVGNELEQTSHQLIEAKNEVNQLRSIVRAVSEYGIKNMDKLESIPEITSHPVIQNIKNLKMKAKLKVSELSQIYGRKHPDLIAAKSELDTVNKHLTIQISKLVTGLGRDLKMKQSNVTALKREYKKIKREFQDVIGKDNEYQKLVRDVESNRKLFNTFLERSKETALTSDFNAAVARFTDRAHTPNKPITLSTKILVIIAFVLTIILHISYLLVKEYFTDNFNSVGDIETKLGLPVLGVLPKIGRKRNQDLDLHYFFDEKGRKFSESIRTLRTGFLLAQGQRINQVIGIISSQPNEGKSTTATNMAFSLAQIEKTILIDADMRKPSIANNFNIPKDKPGLAQLLTGEANITDCITVDKVSGAHIMACGPTPKNAQELLSSKRFKQLLGSLRQSYDRIVIDTPPIQAVSDALIISLHTDAIIYVIKSEATRVRLVQNGVRRLATVDANLVGIVMNHVNTDGVSGSDYYYGYYSDDDYAEKPAK</sequence>
<dbReference type="Pfam" id="PF02706">
    <property type="entry name" value="Wzz"/>
    <property type="match status" value="1"/>
</dbReference>
<dbReference type="AlphaFoldDB" id="A0A330LTA0"/>
<feature type="domain" description="Polysaccharide chain length determinant N-terminal" evidence="18">
    <location>
        <begin position="26"/>
        <end position="107"/>
    </location>
</feature>
<evidence type="ECO:0000259" key="18">
    <source>
        <dbReference type="Pfam" id="PF02706"/>
    </source>
</evidence>
<dbReference type="Proteomes" id="UP000250163">
    <property type="component" value="Chromosome MORIYA"/>
</dbReference>
<evidence type="ECO:0000256" key="17">
    <source>
        <dbReference type="SAM" id="Phobius"/>
    </source>
</evidence>
<evidence type="ECO:0000256" key="5">
    <source>
        <dbReference type="ARBA" id="ARBA00022475"/>
    </source>
</evidence>
<evidence type="ECO:0000256" key="7">
    <source>
        <dbReference type="ARBA" id="ARBA00022679"/>
    </source>
</evidence>
<comment type="similarity">
    <text evidence="3">Belongs to the etk/wzc family.</text>
</comment>
<dbReference type="RefSeq" id="WP_112712903.1">
    <property type="nucleotide sequence ID" value="NZ_LS483250.1"/>
</dbReference>
<feature type="domain" description="AAA" evidence="19">
    <location>
        <begin position="570"/>
        <end position="712"/>
    </location>
</feature>
<keyword evidence="8 17" id="KW-0812">Transmembrane</keyword>
<dbReference type="InterPro" id="IPR025669">
    <property type="entry name" value="AAA_dom"/>
</dbReference>
<feature type="transmembrane region" description="Helical" evidence="17">
    <location>
        <begin position="30"/>
        <end position="49"/>
    </location>
</feature>
<comment type="catalytic activity">
    <reaction evidence="15">
        <text>L-tyrosyl-[protein] + ATP = O-phospho-L-tyrosyl-[protein] + ADP + H(+)</text>
        <dbReference type="Rhea" id="RHEA:10596"/>
        <dbReference type="Rhea" id="RHEA-COMP:10136"/>
        <dbReference type="Rhea" id="RHEA-COMP:20101"/>
        <dbReference type="ChEBI" id="CHEBI:15378"/>
        <dbReference type="ChEBI" id="CHEBI:30616"/>
        <dbReference type="ChEBI" id="CHEBI:46858"/>
        <dbReference type="ChEBI" id="CHEBI:61978"/>
        <dbReference type="ChEBI" id="CHEBI:456216"/>
        <dbReference type="EC" id="2.7.10.2"/>
    </reaction>
</comment>
<dbReference type="Gene3D" id="3.40.50.300">
    <property type="entry name" value="P-loop containing nucleotide triphosphate hydrolases"/>
    <property type="match status" value="1"/>
</dbReference>
<keyword evidence="5" id="KW-1003">Cell membrane</keyword>